<feature type="transmembrane region" description="Helical" evidence="1">
    <location>
        <begin position="371"/>
        <end position="390"/>
    </location>
</feature>
<sequence>MESVCLRHVISASGHFPVRRYPVAPCQLRVTGVSLSRFCLVVSSRKSDFQDFQVYAKPSRLLPATEVKVWTPEVSSTSLPIDSSHCLYRVNIQTSSIYGSGLSDMSAGILLCLVDADGNAILQRIPATLIEDHLAQSEDVTVSDLLHFQRRSVDEFIFKGPKLGKIEALWISVESGQWRLGGVSLGTVSGSQTSMEETPYVAFQYEFEVEDILLGEGSYDSMVELRPRLVTKFSGVDPNLLCENLGRPTLLASHGISNEEGMKEYSDLKFSLLLYDAVFIFLGTSIASSVGENSAAVAFLTGGISGFLYLLLLQRSVDELPAPALSSSNGNQLFGGFKGPILSLAFALGLVFLAAKNSSGDIPVVLTPKDLIAGLSGFLACKVAVVLAAFKPLPIGLKNK</sequence>
<protein>
    <recommendedName>
        <fullName evidence="2">DUF7755 domain-containing protein</fullName>
    </recommendedName>
</protein>
<dbReference type="PANTHER" id="PTHR36330">
    <property type="entry name" value="LIPASE/LIPOOXYGENASE, PLAT/LH2 FAMILY PROTEIN"/>
    <property type="match status" value="1"/>
</dbReference>
<dbReference type="AlphaFoldDB" id="A0AAN8W0X5"/>
<evidence type="ECO:0000259" key="2">
    <source>
        <dbReference type="Pfam" id="PF24938"/>
    </source>
</evidence>
<evidence type="ECO:0000313" key="4">
    <source>
        <dbReference type="Proteomes" id="UP001370490"/>
    </source>
</evidence>
<dbReference type="Gene3D" id="2.60.60.20">
    <property type="entry name" value="PLAT/LH2 domain"/>
    <property type="match status" value="1"/>
</dbReference>
<accession>A0AAN8W0X5</accession>
<keyword evidence="1" id="KW-1133">Transmembrane helix</keyword>
<dbReference type="PANTHER" id="PTHR36330:SF2">
    <property type="entry name" value="LIPASE_LIPOOXYGENASE, PLAT_LH2 FAMILY PROTEIN"/>
    <property type="match status" value="1"/>
</dbReference>
<dbReference type="InterPro" id="IPR056657">
    <property type="entry name" value="DUF7755"/>
</dbReference>
<reference evidence="3 4" key="1">
    <citation type="submission" date="2023-12" db="EMBL/GenBank/DDBJ databases">
        <title>A high-quality genome assembly for Dillenia turbinata (Dilleniales).</title>
        <authorList>
            <person name="Chanderbali A."/>
        </authorList>
    </citation>
    <scope>NUCLEOTIDE SEQUENCE [LARGE SCALE GENOMIC DNA]</scope>
    <source>
        <strain evidence="3">LSX21</strain>
        <tissue evidence="3">Leaf</tissue>
    </source>
</reference>
<organism evidence="3 4">
    <name type="scientific">Dillenia turbinata</name>
    <dbReference type="NCBI Taxonomy" id="194707"/>
    <lineage>
        <taxon>Eukaryota</taxon>
        <taxon>Viridiplantae</taxon>
        <taxon>Streptophyta</taxon>
        <taxon>Embryophyta</taxon>
        <taxon>Tracheophyta</taxon>
        <taxon>Spermatophyta</taxon>
        <taxon>Magnoliopsida</taxon>
        <taxon>eudicotyledons</taxon>
        <taxon>Gunneridae</taxon>
        <taxon>Pentapetalae</taxon>
        <taxon>Dilleniales</taxon>
        <taxon>Dilleniaceae</taxon>
        <taxon>Dillenia</taxon>
    </lineage>
</organism>
<proteinExistence type="predicted"/>
<feature type="transmembrane region" description="Helical" evidence="1">
    <location>
        <begin position="272"/>
        <end position="290"/>
    </location>
</feature>
<name>A0AAN8W0X5_9MAGN</name>
<feature type="domain" description="DUF7755" evidence="2">
    <location>
        <begin position="86"/>
        <end position="231"/>
    </location>
</feature>
<feature type="transmembrane region" description="Helical" evidence="1">
    <location>
        <begin position="296"/>
        <end position="313"/>
    </location>
</feature>
<keyword evidence="1" id="KW-0812">Transmembrane</keyword>
<dbReference type="Pfam" id="PF24938">
    <property type="entry name" value="DUF7755"/>
    <property type="match status" value="1"/>
</dbReference>
<gene>
    <name evidence="3" type="ORF">RJ641_034047</name>
</gene>
<evidence type="ECO:0000313" key="3">
    <source>
        <dbReference type="EMBL" id="KAK6937017.1"/>
    </source>
</evidence>
<dbReference type="Proteomes" id="UP001370490">
    <property type="component" value="Unassembled WGS sequence"/>
</dbReference>
<feature type="transmembrane region" description="Helical" evidence="1">
    <location>
        <begin position="333"/>
        <end position="355"/>
    </location>
</feature>
<comment type="caution">
    <text evidence="3">The sequence shown here is derived from an EMBL/GenBank/DDBJ whole genome shotgun (WGS) entry which is preliminary data.</text>
</comment>
<keyword evidence="4" id="KW-1185">Reference proteome</keyword>
<evidence type="ECO:0000256" key="1">
    <source>
        <dbReference type="SAM" id="Phobius"/>
    </source>
</evidence>
<dbReference type="EMBL" id="JBAMMX010000007">
    <property type="protein sequence ID" value="KAK6937017.1"/>
    <property type="molecule type" value="Genomic_DNA"/>
</dbReference>
<keyword evidence="1" id="KW-0472">Membrane</keyword>